<keyword evidence="3" id="KW-1185">Reference proteome</keyword>
<dbReference type="STRING" id="1235788.C802_01795"/>
<keyword evidence="1" id="KW-0472">Membrane</keyword>
<feature type="transmembrane region" description="Helical" evidence="1">
    <location>
        <begin position="35"/>
        <end position="54"/>
    </location>
</feature>
<feature type="transmembrane region" description="Helical" evidence="1">
    <location>
        <begin position="6"/>
        <end position="23"/>
    </location>
</feature>
<evidence type="ECO:0000313" key="2">
    <source>
        <dbReference type="EMBL" id="EOS13050.1"/>
    </source>
</evidence>
<dbReference type="Proteomes" id="UP000014200">
    <property type="component" value="Unassembled WGS sequence"/>
</dbReference>
<name>R9IH08_9BACT</name>
<evidence type="ECO:0000256" key="1">
    <source>
        <dbReference type="SAM" id="Phobius"/>
    </source>
</evidence>
<dbReference type="SUPFAM" id="SSF51126">
    <property type="entry name" value="Pectin lyase-like"/>
    <property type="match status" value="1"/>
</dbReference>
<dbReference type="RefSeq" id="WP_016276191.1">
    <property type="nucleotide sequence ID" value="NZ_JABVZU010000003.1"/>
</dbReference>
<sequence length="784" mass="89540">MTIITSILLAVFWGYATNLSDLLEAITVRKKKASAWKAQSILSFFSAIGITYLTIDNHTVIYWALLLPVLLILLLFKRLNQYCVKVCLKVHTFVLVLALVTIALVGISYFVRQLTVAFIPLFIFYFLLRNTGYSHHYIKRMKQVMLSPYTVYCAAFTFAIYSFYRYDSFSFTLLLTVLSFSFSIYYQLKNHVIYHFEQYPSINVKCDLHHLPDFSYAGYMYGEKSLDEEAFVVFNATDFGILPGNGENQIIKIQQFVDEVGKRGGGTAYFPAGTYHMRSCEECSYITLDYSNVLVKGEMKNGKHQTIFISDSPTLRGEKNPWLSPFLFTTGERIQRSNIFWGVQFKHKKDIVTKSASMTDPGSDGELLQPEWATKITSDLFLGDKVIEVKDALQIKSNYILIVAYNTNHEGRLIKQILNHDDLLPSWGTALRAGDEEAPSLQWLVEIDRIIDNHKVVLKQPLRWNIGMECSPEVFNVEMLEHVGFKDLVIKSTWSGLFRHHGETGYYSMDFAQEMDYGWNAVNMKRVAHGTISNVIIDNFSNPLYVQDSRNITLEDIVVKGADGHQGLKLYGHACDNLFSNVTFYNHYADFIGGETCSYGNVFSGVHYLNPENKYADFDFHGFSEGPFSPPMQNLFECCTGIRGIKGAGASYNVPSAARENVFWNILSDGYNGASELFYFTYHSNVLTLRRKLGNCLRLKSIKPFFVSSVISNDVPHTPTYSFFCKTYIMGYSGANYITIDNHTEDFSDKYIHTEQINKGFVAPFSLYRHQLKERQDSNQNRNS</sequence>
<dbReference type="GeneID" id="82154421"/>
<keyword evidence="1" id="KW-1133">Transmembrane helix</keyword>
<dbReference type="EMBL" id="ASSP01000010">
    <property type="protein sequence ID" value="EOS13050.1"/>
    <property type="molecule type" value="Genomic_DNA"/>
</dbReference>
<organism evidence="2 3">
    <name type="scientific">Phocaeicola sartorii</name>
    <dbReference type="NCBI Taxonomy" id="671267"/>
    <lineage>
        <taxon>Bacteria</taxon>
        <taxon>Pseudomonadati</taxon>
        <taxon>Bacteroidota</taxon>
        <taxon>Bacteroidia</taxon>
        <taxon>Bacteroidales</taxon>
        <taxon>Bacteroidaceae</taxon>
        <taxon>Phocaeicola</taxon>
    </lineage>
</organism>
<feature type="transmembrane region" description="Helical" evidence="1">
    <location>
        <begin position="144"/>
        <end position="163"/>
    </location>
</feature>
<gene>
    <name evidence="2" type="ORF">C802_01795</name>
</gene>
<feature type="transmembrane region" description="Helical" evidence="1">
    <location>
        <begin position="60"/>
        <end position="76"/>
    </location>
</feature>
<reference evidence="2 3" key="1">
    <citation type="submission" date="2013-04" db="EMBL/GenBank/DDBJ databases">
        <title>The Genome Sequence of Bacteroides massiliensis dnLKV3.</title>
        <authorList>
            <consortium name="The Broad Institute Genomics Platform"/>
            <consortium name="The Broad Institute Genome Sequencing Center for Infectious Disease"/>
            <person name="Earl A."/>
            <person name="Xavier R."/>
            <person name="Kuhn K."/>
            <person name="Stappenbeck T."/>
            <person name="Walker B."/>
            <person name="Young S."/>
            <person name="Zeng Q."/>
            <person name="Gargeya S."/>
            <person name="Fitzgerald M."/>
            <person name="Haas B."/>
            <person name="Abouelleil A."/>
            <person name="Allen A.W."/>
            <person name="Alvarado L."/>
            <person name="Arachchi H.M."/>
            <person name="Berlin A.M."/>
            <person name="Chapman S.B."/>
            <person name="Gainer-Dewar J."/>
            <person name="Goldberg J."/>
            <person name="Griggs A."/>
            <person name="Gujja S."/>
            <person name="Hansen M."/>
            <person name="Howarth C."/>
            <person name="Imamovic A."/>
            <person name="Ireland A."/>
            <person name="Larimer J."/>
            <person name="McCowan C."/>
            <person name="Murphy C."/>
            <person name="Pearson M."/>
            <person name="Poon T.W."/>
            <person name="Priest M."/>
            <person name="Roberts A."/>
            <person name="Saif S."/>
            <person name="Shea T."/>
            <person name="Sisk P."/>
            <person name="Sykes S."/>
            <person name="Wortman J."/>
            <person name="Nusbaum C."/>
            <person name="Birren B."/>
        </authorList>
    </citation>
    <scope>NUCLEOTIDE SEQUENCE [LARGE SCALE GENOMIC DNA]</scope>
    <source>
        <strain evidence="3">dnLKV3</strain>
    </source>
</reference>
<dbReference type="PATRIC" id="fig|1235788.3.peg.1837"/>
<comment type="caution">
    <text evidence="2">The sequence shown here is derived from an EMBL/GenBank/DDBJ whole genome shotgun (WGS) entry which is preliminary data.</text>
</comment>
<dbReference type="HOGENOM" id="CLU_357412_0_0_10"/>
<feature type="transmembrane region" description="Helical" evidence="1">
    <location>
        <begin position="116"/>
        <end position="132"/>
    </location>
</feature>
<dbReference type="Gene3D" id="2.160.20.10">
    <property type="entry name" value="Single-stranded right-handed beta-helix, Pectin lyase-like"/>
    <property type="match status" value="2"/>
</dbReference>
<dbReference type="AlphaFoldDB" id="R9IH08"/>
<evidence type="ECO:0008006" key="4">
    <source>
        <dbReference type="Google" id="ProtNLM"/>
    </source>
</evidence>
<feature type="transmembrane region" description="Helical" evidence="1">
    <location>
        <begin position="88"/>
        <end position="110"/>
    </location>
</feature>
<keyword evidence="1" id="KW-0812">Transmembrane</keyword>
<dbReference type="OrthoDB" id="188639at2"/>
<dbReference type="InterPro" id="IPR012334">
    <property type="entry name" value="Pectin_lyas_fold"/>
</dbReference>
<dbReference type="InterPro" id="IPR011050">
    <property type="entry name" value="Pectin_lyase_fold/virulence"/>
</dbReference>
<proteinExistence type="predicted"/>
<protein>
    <recommendedName>
        <fullName evidence="4">Pectate lyase superfamily protein domain-containing protein</fullName>
    </recommendedName>
</protein>
<accession>R9IH08</accession>
<evidence type="ECO:0000313" key="3">
    <source>
        <dbReference type="Proteomes" id="UP000014200"/>
    </source>
</evidence>